<sequence length="66" mass="7137">MAKFVIASGAAPHLRLDASGREFSGTLPPMMFDSHDDARDYVLAHTEHAPLDGLRAEVIEDSELSA</sequence>
<organism evidence="1 2">
    <name type="scientific">Paracoccus albicereus</name>
    <dbReference type="NCBI Taxonomy" id="2922394"/>
    <lineage>
        <taxon>Bacteria</taxon>
        <taxon>Pseudomonadati</taxon>
        <taxon>Pseudomonadota</taxon>
        <taxon>Alphaproteobacteria</taxon>
        <taxon>Rhodobacterales</taxon>
        <taxon>Paracoccaceae</taxon>
        <taxon>Paracoccus</taxon>
    </lineage>
</organism>
<geneLocation type="plasmid" evidence="1">
    <name>unnamed1</name>
</geneLocation>
<evidence type="ECO:0000313" key="2">
    <source>
        <dbReference type="Proteomes" id="UP001203945"/>
    </source>
</evidence>
<proteinExistence type="predicted"/>
<name>A0ABT1MKM5_9RHOB</name>
<dbReference type="Proteomes" id="UP001203945">
    <property type="component" value="Unassembled WGS sequence"/>
</dbReference>
<evidence type="ECO:0000313" key="1">
    <source>
        <dbReference type="EMBL" id="MCQ0968865.1"/>
    </source>
</evidence>
<gene>
    <name evidence="1" type="ORF">MLD63_00230</name>
</gene>
<dbReference type="RefSeq" id="WP_255327828.1">
    <property type="nucleotide sequence ID" value="NZ_JAKZEU010000001.1"/>
</dbReference>
<protein>
    <submittedName>
        <fullName evidence="1">Uncharacterized protein</fullName>
    </submittedName>
</protein>
<dbReference type="EMBL" id="JAKZEU010000001">
    <property type="protein sequence ID" value="MCQ0968865.1"/>
    <property type="molecule type" value="Genomic_DNA"/>
</dbReference>
<reference evidence="1 2" key="1">
    <citation type="submission" date="2022-03" db="EMBL/GenBank/DDBJ databases">
        <authorList>
            <person name="He Y."/>
        </authorList>
    </citation>
    <scope>NUCLEOTIDE SEQUENCE [LARGE SCALE GENOMIC DNA]</scope>
    <source>
        <strain evidence="1 2">TK19116</strain>
        <plasmid evidence="1">unnamed1</plasmid>
    </source>
</reference>
<accession>A0ABT1MKM5</accession>
<keyword evidence="2" id="KW-1185">Reference proteome</keyword>
<comment type="caution">
    <text evidence="1">The sequence shown here is derived from an EMBL/GenBank/DDBJ whole genome shotgun (WGS) entry which is preliminary data.</text>
</comment>
<keyword evidence="1" id="KW-0614">Plasmid</keyword>